<protein>
    <submittedName>
        <fullName evidence="2">Uncharacterized protein</fullName>
    </submittedName>
</protein>
<dbReference type="AlphaFoldDB" id="A0A448X3C4"/>
<evidence type="ECO:0000313" key="3">
    <source>
        <dbReference type="Proteomes" id="UP000784294"/>
    </source>
</evidence>
<dbReference type="EMBL" id="CAAALY010083070">
    <property type="protein sequence ID" value="VEL26838.1"/>
    <property type="molecule type" value="Genomic_DNA"/>
</dbReference>
<feature type="compositionally biased region" description="Polar residues" evidence="1">
    <location>
        <begin position="348"/>
        <end position="365"/>
    </location>
</feature>
<feature type="region of interest" description="Disordered" evidence="1">
    <location>
        <begin position="26"/>
        <end position="48"/>
    </location>
</feature>
<gene>
    <name evidence="2" type="ORF">PXEA_LOCUS20278</name>
</gene>
<feature type="compositionally biased region" description="Low complexity" evidence="1">
    <location>
        <begin position="330"/>
        <end position="347"/>
    </location>
</feature>
<keyword evidence="3" id="KW-1185">Reference proteome</keyword>
<dbReference type="Proteomes" id="UP000784294">
    <property type="component" value="Unassembled WGS sequence"/>
</dbReference>
<name>A0A448X3C4_9PLAT</name>
<feature type="non-terminal residue" evidence="2">
    <location>
        <position position="365"/>
    </location>
</feature>
<feature type="region of interest" description="Disordered" evidence="1">
    <location>
        <begin position="214"/>
        <end position="265"/>
    </location>
</feature>
<dbReference type="OrthoDB" id="6252399at2759"/>
<accession>A0A448X3C4</accession>
<proteinExistence type="predicted"/>
<evidence type="ECO:0000256" key="1">
    <source>
        <dbReference type="SAM" id="MobiDB-lite"/>
    </source>
</evidence>
<feature type="compositionally biased region" description="Basic residues" evidence="1">
    <location>
        <begin position="26"/>
        <end position="35"/>
    </location>
</feature>
<sequence length="365" mass="37366">MIHSLAGAPDCLDNCVYTHTHTHTHIHHQSIHPRAGRNSFRPADNRARTHTDRSPYLFARSIGLLLCSQARRFASSVSPALFSRSSLCPSSSPFLRPPPVFHRGHLSPDLNEATARVLLPLVRGPPALGPLLSTPACTLLSPPCSSRPAVMPSVSLANSLDDDYISDRVRAYIAFAGDELFAAEAPSPLTHSEVVSSGGCAGSGATASSACPASVANSNSLSTPGVEKGAPPHQFSFHGALSGPMPSHSAVTSPSTLGKSASGPGMNGGSGFSALSANSPAAGLGPSLSSSDFHSLQNSPFYNHYPVASSLQQMHCLTGSTSPGLGVSPGAATSASGGTAAATRSSANRSLQDASFSSSNGFYLP</sequence>
<organism evidence="2 3">
    <name type="scientific">Protopolystoma xenopodis</name>
    <dbReference type="NCBI Taxonomy" id="117903"/>
    <lineage>
        <taxon>Eukaryota</taxon>
        <taxon>Metazoa</taxon>
        <taxon>Spiralia</taxon>
        <taxon>Lophotrochozoa</taxon>
        <taxon>Platyhelminthes</taxon>
        <taxon>Monogenea</taxon>
        <taxon>Polyopisthocotylea</taxon>
        <taxon>Polystomatidea</taxon>
        <taxon>Polystomatidae</taxon>
        <taxon>Protopolystoma</taxon>
    </lineage>
</organism>
<feature type="compositionally biased region" description="Polar residues" evidence="1">
    <location>
        <begin position="249"/>
        <end position="259"/>
    </location>
</feature>
<comment type="caution">
    <text evidence="2">The sequence shown here is derived from an EMBL/GenBank/DDBJ whole genome shotgun (WGS) entry which is preliminary data.</text>
</comment>
<reference evidence="2" key="1">
    <citation type="submission" date="2018-11" db="EMBL/GenBank/DDBJ databases">
        <authorList>
            <consortium name="Pathogen Informatics"/>
        </authorList>
    </citation>
    <scope>NUCLEOTIDE SEQUENCE</scope>
</reference>
<evidence type="ECO:0000313" key="2">
    <source>
        <dbReference type="EMBL" id="VEL26838.1"/>
    </source>
</evidence>
<feature type="region of interest" description="Disordered" evidence="1">
    <location>
        <begin position="328"/>
        <end position="365"/>
    </location>
</feature>